<evidence type="ECO:0000313" key="2">
    <source>
        <dbReference type="Proteomes" id="UP000824540"/>
    </source>
</evidence>
<keyword evidence="2" id="KW-1185">Reference proteome</keyword>
<name>A0A8T2MW02_9TELE</name>
<accession>A0A8T2MW02</accession>
<organism evidence="1 2">
    <name type="scientific">Albula glossodonta</name>
    <name type="common">roundjaw bonefish</name>
    <dbReference type="NCBI Taxonomy" id="121402"/>
    <lineage>
        <taxon>Eukaryota</taxon>
        <taxon>Metazoa</taxon>
        <taxon>Chordata</taxon>
        <taxon>Craniata</taxon>
        <taxon>Vertebrata</taxon>
        <taxon>Euteleostomi</taxon>
        <taxon>Actinopterygii</taxon>
        <taxon>Neopterygii</taxon>
        <taxon>Teleostei</taxon>
        <taxon>Albuliformes</taxon>
        <taxon>Albulidae</taxon>
        <taxon>Albula</taxon>
    </lineage>
</organism>
<protein>
    <submittedName>
        <fullName evidence="1">Uncharacterized protein</fullName>
    </submittedName>
</protein>
<sequence length="78" mass="8293">MDCLVLLDLDLETKFKGGRAGCLPHITATLGAEATLTLSNLPLFQSSYREVTQLGAFVTSPCPCLPMSLNPNALVSEP</sequence>
<proteinExistence type="predicted"/>
<reference evidence="1" key="1">
    <citation type="thesis" date="2021" institute="BYU ScholarsArchive" country="Provo, UT, USA">
        <title>Applications of and Algorithms for Genome Assembly and Genomic Analyses with an Emphasis on Marine Teleosts.</title>
        <authorList>
            <person name="Pickett B.D."/>
        </authorList>
    </citation>
    <scope>NUCLEOTIDE SEQUENCE</scope>
    <source>
        <strain evidence="1">HI-2016</strain>
    </source>
</reference>
<gene>
    <name evidence="1" type="ORF">JZ751_014637</name>
</gene>
<dbReference type="Proteomes" id="UP000824540">
    <property type="component" value="Unassembled WGS sequence"/>
</dbReference>
<comment type="caution">
    <text evidence="1">The sequence shown here is derived from an EMBL/GenBank/DDBJ whole genome shotgun (WGS) entry which is preliminary data.</text>
</comment>
<evidence type="ECO:0000313" key="1">
    <source>
        <dbReference type="EMBL" id="KAG9332539.1"/>
    </source>
</evidence>
<dbReference type="EMBL" id="JAFBMS010000237">
    <property type="protein sequence ID" value="KAG9332539.1"/>
    <property type="molecule type" value="Genomic_DNA"/>
</dbReference>
<dbReference type="AlphaFoldDB" id="A0A8T2MW02"/>